<reference evidence="1 2" key="1">
    <citation type="submission" date="2016-05" db="EMBL/GenBank/DDBJ databases">
        <title>Single-cell genome of chain-forming Candidatus Thiomargarita nelsonii and comparison to other large sulfur-oxidizing bacteria.</title>
        <authorList>
            <person name="Winkel M."/>
            <person name="Salman V."/>
            <person name="Woyke T."/>
            <person name="Schulz-Vogt H."/>
            <person name="Richter M."/>
            <person name="Flood B."/>
            <person name="Bailey J."/>
            <person name="Amann R."/>
            <person name="Mussmann M."/>
        </authorList>
    </citation>
    <scope>NUCLEOTIDE SEQUENCE [LARGE SCALE GENOMIC DNA]</scope>
    <source>
        <strain evidence="1 2">THI036</strain>
    </source>
</reference>
<dbReference type="AlphaFoldDB" id="A0A176RT90"/>
<gene>
    <name evidence="1" type="ORF">THIOM_005427</name>
</gene>
<name>A0A176RT90_9GAMM</name>
<organism evidence="1 2">
    <name type="scientific">Candidatus Thiomargarita nelsonii</name>
    <dbReference type="NCBI Taxonomy" id="1003181"/>
    <lineage>
        <taxon>Bacteria</taxon>
        <taxon>Pseudomonadati</taxon>
        <taxon>Pseudomonadota</taxon>
        <taxon>Gammaproteobacteria</taxon>
        <taxon>Thiotrichales</taxon>
        <taxon>Thiotrichaceae</taxon>
        <taxon>Thiomargarita</taxon>
    </lineage>
</organism>
<evidence type="ECO:0000313" key="2">
    <source>
        <dbReference type="Proteomes" id="UP000076962"/>
    </source>
</evidence>
<evidence type="ECO:0000313" key="1">
    <source>
        <dbReference type="EMBL" id="OAD18960.1"/>
    </source>
</evidence>
<comment type="caution">
    <text evidence="1">The sequence shown here is derived from an EMBL/GenBank/DDBJ whole genome shotgun (WGS) entry which is preliminary data.</text>
</comment>
<dbReference type="Proteomes" id="UP000076962">
    <property type="component" value="Unassembled WGS sequence"/>
</dbReference>
<keyword evidence="2" id="KW-1185">Reference proteome</keyword>
<dbReference type="EMBL" id="LUTY01003009">
    <property type="protein sequence ID" value="OAD18960.1"/>
    <property type="molecule type" value="Genomic_DNA"/>
</dbReference>
<proteinExistence type="predicted"/>
<protein>
    <submittedName>
        <fullName evidence="1">Secreted protein</fullName>
    </submittedName>
</protein>
<sequence>MGLKIEKLTMRNKRLFSATIVSGIVLINSGCASLEKSWTEKCHSICSAEFSTDSLEYKKCTAKTTNLFGSLVSRVHKCNNFVEKYQTCDGYGFSRGTSFFSSCLMQLEIADSTKRELMREIDSIDNNNF</sequence>
<accession>A0A176RT90</accession>